<keyword evidence="2" id="KW-1185">Reference proteome</keyword>
<reference evidence="1" key="2">
    <citation type="submission" date="2020-06" db="EMBL/GenBank/DDBJ databases">
        <authorList>
            <person name="Sheffer M."/>
        </authorList>
    </citation>
    <scope>NUCLEOTIDE SEQUENCE</scope>
</reference>
<evidence type="ECO:0000313" key="2">
    <source>
        <dbReference type="Proteomes" id="UP000807504"/>
    </source>
</evidence>
<reference evidence="1" key="1">
    <citation type="journal article" date="2020" name="bioRxiv">
        <title>Chromosome-level reference genome of the European wasp spider Argiope bruennichi: a resource for studies on range expansion and evolutionary adaptation.</title>
        <authorList>
            <person name="Sheffer M.M."/>
            <person name="Hoppe A."/>
            <person name="Krehenwinkel H."/>
            <person name="Uhl G."/>
            <person name="Kuss A.W."/>
            <person name="Jensen L."/>
            <person name="Jensen C."/>
            <person name="Gillespie R.G."/>
            <person name="Hoff K.J."/>
            <person name="Prost S."/>
        </authorList>
    </citation>
    <scope>NUCLEOTIDE SEQUENCE</scope>
</reference>
<name>A0A8T0FDD5_ARGBR</name>
<dbReference type="AlphaFoldDB" id="A0A8T0FDD5"/>
<dbReference type="Proteomes" id="UP000807504">
    <property type="component" value="Unassembled WGS sequence"/>
</dbReference>
<comment type="caution">
    <text evidence="1">The sequence shown here is derived from an EMBL/GenBank/DDBJ whole genome shotgun (WGS) entry which is preliminary data.</text>
</comment>
<dbReference type="EMBL" id="JABXBU010000012">
    <property type="protein sequence ID" value="KAF8789304.1"/>
    <property type="molecule type" value="Genomic_DNA"/>
</dbReference>
<sequence length="146" mass="16352">MIDTSSFSASTTNLSIINFPRAISLPLKAKDAKIQGENFRPSPAFGHLLECFWIQYDTKIVFGQIARSKSKAKFNRLFPGRQAKHVIAPPSPFAKWKGKPLTPSWCYHSSPIWLMISSECSQCCHARHATEGTSFIKPLRESLNIG</sequence>
<proteinExistence type="predicted"/>
<accession>A0A8T0FDD5</accession>
<evidence type="ECO:0000313" key="1">
    <source>
        <dbReference type="EMBL" id="KAF8789304.1"/>
    </source>
</evidence>
<gene>
    <name evidence="1" type="ORF">HNY73_007248</name>
</gene>
<protein>
    <submittedName>
        <fullName evidence="1">Uncharacterized protein</fullName>
    </submittedName>
</protein>
<organism evidence="1 2">
    <name type="scientific">Argiope bruennichi</name>
    <name type="common">Wasp spider</name>
    <name type="synonym">Aranea bruennichi</name>
    <dbReference type="NCBI Taxonomy" id="94029"/>
    <lineage>
        <taxon>Eukaryota</taxon>
        <taxon>Metazoa</taxon>
        <taxon>Ecdysozoa</taxon>
        <taxon>Arthropoda</taxon>
        <taxon>Chelicerata</taxon>
        <taxon>Arachnida</taxon>
        <taxon>Araneae</taxon>
        <taxon>Araneomorphae</taxon>
        <taxon>Entelegynae</taxon>
        <taxon>Araneoidea</taxon>
        <taxon>Araneidae</taxon>
        <taxon>Argiope</taxon>
    </lineage>
</organism>